<keyword evidence="3" id="KW-1185">Reference proteome</keyword>
<reference evidence="2 3" key="1">
    <citation type="submission" date="2020-02" db="EMBL/GenBank/DDBJ databases">
        <authorList>
            <person name="Ma Q."/>
            <person name="Huang Y."/>
            <person name="Song X."/>
            <person name="Pei D."/>
        </authorList>
    </citation>
    <scope>NUCLEOTIDE SEQUENCE [LARGE SCALE GENOMIC DNA]</scope>
    <source>
        <strain evidence="2">Sxm20200214</strain>
        <tissue evidence="2">Leaf</tissue>
    </source>
</reference>
<keyword evidence="1" id="KW-1133">Transmembrane helix</keyword>
<evidence type="ECO:0000256" key="1">
    <source>
        <dbReference type="SAM" id="Phobius"/>
    </source>
</evidence>
<evidence type="ECO:0000313" key="2">
    <source>
        <dbReference type="EMBL" id="KAG2252389.1"/>
    </source>
</evidence>
<keyword evidence="1" id="KW-0472">Membrane</keyword>
<sequence>MYRPLLSLHPWRFSCSVNPFVSNLVLVILLVVLKYSIQRNRSVLPQRVSSNGSLRNRSAMAKAIFRMFRERSDLEMDIRRSLNLLRGDFGTRRIGTIGCFKGIYTTRTKPLRAYLQDAIYMGLSYGSISEIRIEGHGATNRDDYKDQARLSFPSIRDFGNLSKSEVYIWTSDHGRWIDSEHILMAPNRRFPHSLEISSYLNKSTVIGTDWITVIEHIRSMSSLRAKNEGEKDRGRRKSWEK</sequence>
<keyword evidence="1" id="KW-0812">Transmembrane</keyword>
<evidence type="ECO:0000313" key="3">
    <source>
        <dbReference type="Proteomes" id="UP000886595"/>
    </source>
</evidence>
<organism evidence="2 3">
    <name type="scientific">Brassica carinata</name>
    <name type="common">Ethiopian mustard</name>
    <name type="synonym">Abyssinian cabbage</name>
    <dbReference type="NCBI Taxonomy" id="52824"/>
    <lineage>
        <taxon>Eukaryota</taxon>
        <taxon>Viridiplantae</taxon>
        <taxon>Streptophyta</taxon>
        <taxon>Embryophyta</taxon>
        <taxon>Tracheophyta</taxon>
        <taxon>Spermatophyta</taxon>
        <taxon>Magnoliopsida</taxon>
        <taxon>eudicotyledons</taxon>
        <taxon>Gunneridae</taxon>
        <taxon>Pentapetalae</taxon>
        <taxon>rosids</taxon>
        <taxon>malvids</taxon>
        <taxon>Brassicales</taxon>
        <taxon>Brassicaceae</taxon>
        <taxon>Brassiceae</taxon>
        <taxon>Brassica</taxon>
    </lineage>
</organism>
<name>A0A8X7TSN8_BRACI</name>
<dbReference type="EMBL" id="JAAMPC010000016">
    <property type="protein sequence ID" value="KAG2252389.1"/>
    <property type="molecule type" value="Genomic_DNA"/>
</dbReference>
<protein>
    <submittedName>
        <fullName evidence="2">Uncharacterized protein</fullName>
    </submittedName>
</protein>
<feature type="transmembrane region" description="Helical" evidence="1">
    <location>
        <begin position="20"/>
        <end position="37"/>
    </location>
</feature>
<dbReference type="Proteomes" id="UP000886595">
    <property type="component" value="Unassembled WGS sequence"/>
</dbReference>
<gene>
    <name evidence="2" type="ORF">Bca52824_082525</name>
</gene>
<accession>A0A8X7TSN8</accession>
<proteinExistence type="predicted"/>
<dbReference type="AlphaFoldDB" id="A0A8X7TSN8"/>
<comment type="caution">
    <text evidence="2">The sequence shown here is derived from an EMBL/GenBank/DDBJ whole genome shotgun (WGS) entry which is preliminary data.</text>
</comment>